<dbReference type="EMBL" id="JAELXS010000006">
    <property type="protein sequence ID" value="MBJ6122607.1"/>
    <property type="molecule type" value="Genomic_DNA"/>
</dbReference>
<proteinExistence type="predicted"/>
<protein>
    <submittedName>
        <fullName evidence="4">EF-hand domain-containing protein</fullName>
    </submittedName>
</protein>
<dbReference type="InterPro" id="IPR002048">
    <property type="entry name" value="EF_hand_dom"/>
</dbReference>
<dbReference type="SUPFAM" id="SSF47473">
    <property type="entry name" value="EF-hand"/>
    <property type="match status" value="1"/>
</dbReference>
<dbReference type="InterPro" id="IPR018247">
    <property type="entry name" value="EF_Hand_1_Ca_BS"/>
</dbReference>
<feature type="signal peptide" evidence="2">
    <location>
        <begin position="1"/>
        <end position="32"/>
    </location>
</feature>
<reference evidence="5" key="1">
    <citation type="submission" date="2020-12" db="EMBL/GenBank/DDBJ databases">
        <title>Hymenobacter sp.</title>
        <authorList>
            <person name="Kim M.K."/>
        </authorList>
    </citation>
    <scope>NUCLEOTIDE SEQUENCE [LARGE SCALE GENOMIC DNA]</scope>
    <source>
        <strain evidence="5">BT553</strain>
    </source>
</reference>
<dbReference type="Gene3D" id="1.10.238.10">
    <property type="entry name" value="EF-hand"/>
    <property type="match status" value="1"/>
</dbReference>
<dbReference type="RefSeq" id="WP_199038389.1">
    <property type="nucleotide sequence ID" value="NZ_JAELXS010000006.1"/>
</dbReference>
<dbReference type="PROSITE" id="PS50222">
    <property type="entry name" value="EF_HAND_2"/>
    <property type="match status" value="1"/>
</dbReference>
<accession>A0ABS0XRC7</accession>
<name>A0ABS0XRC7_9SPHN</name>
<feature type="region of interest" description="Disordered" evidence="1">
    <location>
        <begin position="210"/>
        <end position="232"/>
    </location>
</feature>
<feature type="compositionally biased region" description="Gly residues" evidence="1">
    <location>
        <begin position="141"/>
        <end position="157"/>
    </location>
</feature>
<feature type="chain" id="PRO_5046463265" evidence="2">
    <location>
        <begin position="33"/>
        <end position="232"/>
    </location>
</feature>
<comment type="caution">
    <text evidence="4">The sequence shown here is derived from an EMBL/GenBank/DDBJ whole genome shotgun (WGS) entry which is preliminary data.</text>
</comment>
<organism evidence="4 5">
    <name type="scientific">Sphingomonas mollis</name>
    <dbReference type="NCBI Taxonomy" id="2795726"/>
    <lineage>
        <taxon>Bacteria</taxon>
        <taxon>Pseudomonadati</taxon>
        <taxon>Pseudomonadota</taxon>
        <taxon>Alphaproteobacteria</taxon>
        <taxon>Sphingomonadales</taxon>
        <taxon>Sphingomonadaceae</taxon>
        <taxon>Sphingomonas</taxon>
    </lineage>
</organism>
<feature type="domain" description="EF-hand" evidence="3">
    <location>
        <begin position="203"/>
        <end position="232"/>
    </location>
</feature>
<evidence type="ECO:0000256" key="2">
    <source>
        <dbReference type="SAM" id="SignalP"/>
    </source>
</evidence>
<feature type="region of interest" description="Disordered" evidence="1">
    <location>
        <begin position="122"/>
        <end position="172"/>
    </location>
</feature>
<keyword evidence="5" id="KW-1185">Reference proteome</keyword>
<dbReference type="Pfam" id="PF13202">
    <property type="entry name" value="EF-hand_5"/>
    <property type="match status" value="1"/>
</dbReference>
<sequence>MPRRVLSCPAFALAPAVLFGLTALCLVGCAHHPDSPPPGGPDFGPAPGDRLFISPAGEPFRAPHNPEQRWFAGADRDDDGHLIRAEFVADAMRFFAVLDQGGDGEIDPADIDRYETVVAPEIRVRGGNGGGRSGSPRDGRGGGGPGGGGGRGGPPGGGDRDPAGGATPTRAGLQGAARYGYLALPEPVVAADRNMNRGIDRAEMQAAAEQRFATLDTDHDGKITRSELPRLN</sequence>
<evidence type="ECO:0000259" key="3">
    <source>
        <dbReference type="PROSITE" id="PS50222"/>
    </source>
</evidence>
<evidence type="ECO:0000313" key="4">
    <source>
        <dbReference type="EMBL" id="MBJ6122607.1"/>
    </source>
</evidence>
<keyword evidence="2" id="KW-0732">Signal</keyword>
<dbReference type="Proteomes" id="UP000640426">
    <property type="component" value="Unassembled WGS sequence"/>
</dbReference>
<dbReference type="PROSITE" id="PS00018">
    <property type="entry name" value="EF_HAND_1"/>
    <property type="match status" value="1"/>
</dbReference>
<evidence type="ECO:0000256" key="1">
    <source>
        <dbReference type="SAM" id="MobiDB-lite"/>
    </source>
</evidence>
<gene>
    <name evidence="4" type="ORF">JAO74_12475</name>
</gene>
<evidence type="ECO:0000313" key="5">
    <source>
        <dbReference type="Proteomes" id="UP000640426"/>
    </source>
</evidence>
<dbReference type="InterPro" id="IPR011992">
    <property type="entry name" value="EF-hand-dom_pair"/>
</dbReference>
<feature type="compositionally biased region" description="Basic and acidic residues" evidence="1">
    <location>
        <begin position="216"/>
        <end position="232"/>
    </location>
</feature>